<name>A0A9P5C1G6_9PLEO</name>
<evidence type="ECO:0000313" key="2">
    <source>
        <dbReference type="Proteomes" id="UP000758155"/>
    </source>
</evidence>
<organism evidence="1 2">
    <name type="scientific">Didymella heteroderae</name>
    <dbReference type="NCBI Taxonomy" id="1769908"/>
    <lineage>
        <taxon>Eukaryota</taxon>
        <taxon>Fungi</taxon>
        <taxon>Dikarya</taxon>
        <taxon>Ascomycota</taxon>
        <taxon>Pezizomycotina</taxon>
        <taxon>Dothideomycetes</taxon>
        <taxon>Pleosporomycetidae</taxon>
        <taxon>Pleosporales</taxon>
        <taxon>Pleosporineae</taxon>
        <taxon>Didymellaceae</taxon>
        <taxon>Didymella</taxon>
    </lineage>
</organism>
<accession>A0A9P5C1G6</accession>
<gene>
    <name evidence="1" type="ORF">E8E12_008880</name>
</gene>
<keyword evidence="2" id="KW-1185">Reference proteome</keyword>
<evidence type="ECO:0000313" key="1">
    <source>
        <dbReference type="EMBL" id="KAF3041147.1"/>
    </source>
</evidence>
<dbReference type="Proteomes" id="UP000758155">
    <property type="component" value="Unassembled WGS sequence"/>
</dbReference>
<protein>
    <submittedName>
        <fullName evidence="1">Uncharacterized protein</fullName>
    </submittedName>
</protein>
<sequence length="108" mass="11955">MRKLVVNGSSALEAIDKLSWLDDVGVRYFSRLAGVVLEPAGGASETAEFGDRAQVFRMTGAGEDLCNWYDYDGYKDQNGWPLTKIVLVDTGNKAQLHYPPFDIVVIKL</sequence>
<proteinExistence type="predicted"/>
<comment type="caution">
    <text evidence="1">The sequence shown here is derived from an EMBL/GenBank/DDBJ whole genome shotgun (WGS) entry which is preliminary data.</text>
</comment>
<reference evidence="1" key="1">
    <citation type="submission" date="2019-04" db="EMBL/GenBank/DDBJ databases">
        <title>Sequencing of skin fungus with MAO and IRED activity.</title>
        <authorList>
            <person name="Marsaioli A.J."/>
            <person name="Bonatto J.M.C."/>
            <person name="Reis Junior O."/>
        </authorList>
    </citation>
    <scope>NUCLEOTIDE SEQUENCE</scope>
    <source>
        <strain evidence="1">28M1</strain>
    </source>
</reference>
<dbReference type="EMBL" id="SWKV01000022">
    <property type="protein sequence ID" value="KAF3041147.1"/>
    <property type="molecule type" value="Genomic_DNA"/>
</dbReference>
<dbReference type="AlphaFoldDB" id="A0A9P5C1G6"/>
<dbReference type="OrthoDB" id="10250282at2759"/>